<proteinExistence type="predicted"/>
<evidence type="ECO:0000313" key="1">
    <source>
        <dbReference type="EMBL" id="MPM28458.1"/>
    </source>
</evidence>
<dbReference type="EMBL" id="VSSQ01005262">
    <property type="protein sequence ID" value="MPM28458.1"/>
    <property type="molecule type" value="Genomic_DNA"/>
</dbReference>
<gene>
    <name evidence="1" type="ORF">SDC9_74984</name>
</gene>
<name>A0A644YKE9_9ZZZZ</name>
<protein>
    <submittedName>
        <fullName evidence="1">Uncharacterized protein</fullName>
    </submittedName>
</protein>
<reference evidence="1" key="1">
    <citation type="submission" date="2019-08" db="EMBL/GenBank/DDBJ databases">
        <authorList>
            <person name="Kucharzyk K."/>
            <person name="Murdoch R.W."/>
            <person name="Higgins S."/>
            <person name="Loffler F."/>
        </authorList>
    </citation>
    <scope>NUCLEOTIDE SEQUENCE</scope>
</reference>
<accession>A0A644YKE9</accession>
<sequence length="62" mass="6864">MISQRCRQRFAVRAGDDDNIKIFGKMLQYVGIQFDGQFAGQTCSAFGECLKTPLGDLADIDC</sequence>
<comment type="caution">
    <text evidence="1">The sequence shown here is derived from an EMBL/GenBank/DDBJ whole genome shotgun (WGS) entry which is preliminary data.</text>
</comment>
<dbReference type="AlphaFoldDB" id="A0A644YKE9"/>
<organism evidence="1">
    <name type="scientific">bioreactor metagenome</name>
    <dbReference type="NCBI Taxonomy" id="1076179"/>
    <lineage>
        <taxon>unclassified sequences</taxon>
        <taxon>metagenomes</taxon>
        <taxon>ecological metagenomes</taxon>
    </lineage>
</organism>